<keyword evidence="2" id="KW-1185">Reference proteome</keyword>
<dbReference type="Proteomes" id="UP000233467">
    <property type="component" value="Unassembled WGS sequence"/>
</dbReference>
<dbReference type="AlphaFoldDB" id="A0A2N3IN13"/>
<proteinExistence type="predicted"/>
<evidence type="ECO:0000313" key="2">
    <source>
        <dbReference type="Proteomes" id="UP000233467"/>
    </source>
</evidence>
<gene>
    <name evidence="1" type="ORF">CJP16_21730</name>
</gene>
<comment type="caution">
    <text evidence="1">The sequence shown here is derived from an EMBL/GenBank/DDBJ whole genome shotgun (WGS) entry which is preliminary data.</text>
</comment>
<sequence length="217" mass="24394">MPHLNEFDLVTSQAQPILDAFYDGVVACGREPPFKPSIATATTPDATRYDPQSRAIILVPYEVLPPPRRAAMDRFAAIGTLGLSGREQYIEVFNNLLVAHELGHWLQEIAQRPLNRWQAEYQANQIMVAFWREYPASSPSAETEMRLANFVAQSPNMPNPMPENTGMSAQDYFNTHLAEIESNSMAYAGFQKMMVRQAIGEQPAPSFCQMVAMIWPQ</sequence>
<organism evidence="1 2">
    <name type="scientific">Aeromonas sobria</name>
    <dbReference type="NCBI Taxonomy" id="646"/>
    <lineage>
        <taxon>Bacteria</taxon>
        <taxon>Pseudomonadati</taxon>
        <taxon>Pseudomonadota</taxon>
        <taxon>Gammaproteobacteria</taxon>
        <taxon>Aeromonadales</taxon>
        <taxon>Aeromonadaceae</taxon>
        <taxon>Aeromonas</taxon>
    </lineage>
</organism>
<reference evidence="1 2" key="1">
    <citation type="journal article" date="2017" name="Front. Microbiol.">
        <title>Strong Genomic and Phenotypic Heterogeneity in the Aeromonas sobria Species Complex.</title>
        <authorList>
            <person name="Gauthier J."/>
            <person name="Vincent A.T."/>
            <person name="Charette S.J."/>
            <person name="Derome N."/>
        </authorList>
    </citation>
    <scope>NUCLEOTIDE SEQUENCE [LARGE SCALE GENOMIC DNA]</scope>
    <source>
        <strain evidence="1 2">TM18</strain>
    </source>
</reference>
<dbReference type="EMBL" id="NQMM01000063">
    <property type="protein sequence ID" value="PKQ72245.1"/>
    <property type="molecule type" value="Genomic_DNA"/>
</dbReference>
<name>A0A2N3IN13_AERSO</name>
<protein>
    <submittedName>
        <fullName evidence="1">Uncharacterized protein</fullName>
    </submittedName>
</protein>
<accession>A0A2N3IN13</accession>
<evidence type="ECO:0000313" key="1">
    <source>
        <dbReference type="EMBL" id="PKQ72245.1"/>
    </source>
</evidence>